<name>A0A061BKW9_RHOTO</name>
<dbReference type="AlphaFoldDB" id="A0A061BKW9"/>
<evidence type="ECO:0000313" key="1">
    <source>
        <dbReference type="EMBL" id="CDR47704.1"/>
    </source>
</evidence>
<sequence>MNALPFELIERILASALPPAPFAVETVTSSAVSNNPLACWTNWKERRTTLCAISLVCQDWRGWAQRELWRHILVEDDDEALALLRAAALLERAGRPPAGLTEILRCGCPYYVGRVPMSRLGDVLAALQPPERGTGEGIKELWLRAVVLEGFGWAEHLKNLRTLFCENIRIHAPALAQQSAPSQAPLRLPLLRTLVFVLSTVSTVATPFSNQPFPSLELLDYNNFGKLKRFFDCQPSDFSKLRALMPGRHTPVEYFRATNRPEVDGNVSRDWSRRFIDSSTLMPMGLRTDALLSLWLHADMFRQFDSYAAELPPDIREMTWVVDSVYRDIDRDDLEAVIKNEHFRRILARRSSLGWASDPFRPGIVDISVTSRSFKTDLLVRWPDLSRYLNDLLKERDVSLDLTRSESLQQECPDDYSMDLAFLYDAERVLKSTEFWLSPETIAIVTQQRRELRRCEQMRQAGLDPWVEATTEKM</sequence>
<reference evidence="1" key="1">
    <citation type="journal article" date="2014" name="Genome Announc.">
        <title>Draft genome sequence of Rhodosporidium toruloides CECT1137, an oleaginous yeast of biotechnological interest.</title>
        <authorList>
            <person name="Morin N."/>
            <person name="Calcas X."/>
            <person name="Devillers H."/>
            <person name="Durrens P."/>
            <person name="Sherman D.J."/>
            <person name="Nicaud J.-M."/>
            <person name="Neuveglise C."/>
        </authorList>
    </citation>
    <scope>NUCLEOTIDE SEQUENCE</scope>
    <source>
        <strain evidence="1">CECT1137</strain>
    </source>
</reference>
<organism evidence="1">
    <name type="scientific">Rhodotorula toruloides</name>
    <name type="common">Yeast</name>
    <name type="synonym">Rhodosporidium toruloides</name>
    <dbReference type="NCBI Taxonomy" id="5286"/>
    <lineage>
        <taxon>Eukaryota</taxon>
        <taxon>Fungi</taxon>
        <taxon>Dikarya</taxon>
        <taxon>Basidiomycota</taxon>
        <taxon>Pucciniomycotina</taxon>
        <taxon>Microbotryomycetes</taxon>
        <taxon>Sporidiobolales</taxon>
        <taxon>Sporidiobolaceae</taxon>
        <taxon>Rhodotorula</taxon>
    </lineage>
</organism>
<gene>
    <name evidence="1" type="ORF">RHTO0S_15e00760g</name>
</gene>
<dbReference type="EMBL" id="LK052950">
    <property type="protein sequence ID" value="CDR47704.1"/>
    <property type="molecule type" value="Genomic_DNA"/>
</dbReference>
<proteinExistence type="predicted"/>
<accession>A0A061BKW9</accession>
<protein>
    <submittedName>
        <fullName evidence="1">RHTO0S15e00760g1_1</fullName>
    </submittedName>
</protein>